<reference evidence="1" key="1">
    <citation type="submission" date="2019-10" db="EMBL/GenBank/DDBJ databases">
        <authorList>
            <consortium name="DOE Joint Genome Institute"/>
            <person name="Kuo A."/>
            <person name="Miyauchi S."/>
            <person name="Kiss E."/>
            <person name="Drula E."/>
            <person name="Kohler A."/>
            <person name="Sanchez-Garcia M."/>
            <person name="Andreopoulos B."/>
            <person name="Barry K.W."/>
            <person name="Bonito G."/>
            <person name="Buee M."/>
            <person name="Carver A."/>
            <person name="Chen C."/>
            <person name="Cichocki N."/>
            <person name="Clum A."/>
            <person name="Culley D."/>
            <person name="Crous P.W."/>
            <person name="Fauchery L."/>
            <person name="Girlanda M."/>
            <person name="Hayes R."/>
            <person name="Keri Z."/>
            <person name="Labutti K."/>
            <person name="Lipzen A."/>
            <person name="Lombard V."/>
            <person name="Magnuson J."/>
            <person name="Maillard F."/>
            <person name="Morin E."/>
            <person name="Murat C."/>
            <person name="Nolan M."/>
            <person name="Ohm R."/>
            <person name="Pangilinan J."/>
            <person name="Pereira M."/>
            <person name="Perotto S."/>
            <person name="Peter M."/>
            <person name="Riley R."/>
            <person name="Sitrit Y."/>
            <person name="Stielow B."/>
            <person name="Szollosi G."/>
            <person name="Zifcakova L."/>
            <person name="Stursova M."/>
            <person name="Spatafora J.W."/>
            <person name="Tedersoo L."/>
            <person name="Vaario L.-M."/>
            <person name="Yamada A."/>
            <person name="Yan M."/>
            <person name="Wang P."/>
            <person name="Xu J."/>
            <person name="Bruns T."/>
            <person name="Baldrian P."/>
            <person name="Vilgalys R."/>
            <person name="Henrissat B."/>
            <person name="Grigoriev I.V."/>
            <person name="Hibbett D."/>
            <person name="Nagy L.G."/>
            <person name="Martin F.M."/>
        </authorList>
    </citation>
    <scope>NUCLEOTIDE SEQUENCE</scope>
    <source>
        <strain evidence="1">P2</strain>
    </source>
</reference>
<organism evidence="1 2">
    <name type="scientific">Thelephora ganbajun</name>
    <name type="common">Ganba fungus</name>
    <dbReference type="NCBI Taxonomy" id="370292"/>
    <lineage>
        <taxon>Eukaryota</taxon>
        <taxon>Fungi</taxon>
        <taxon>Dikarya</taxon>
        <taxon>Basidiomycota</taxon>
        <taxon>Agaricomycotina</taxon>
        <taxon>Agaricomycetes</taxon>
        <taxon>Thelephorales</taxon>
        <taxon>Thelephoraceae</taxon>
        <taxon>Thelephora</taxon>
    </lineage>
</organism>
<accession>A0ACB6ZEN8</accession>
<keyword evidence="2" id="KW-1185">Reference proteome</keyword>
<name>A0ACB6ZEN8_THEGA</name>
<gene>
    <name evidence="1" type="ORF">BDM02DRAFT_2530788</name>
</gene>
<protein>
    <submittedName>
        <fullName evidence="1">Glycoside hydrolase family 13 protein</fullName>
    </submittedName>
</protein>
<proteinExistence type="predicted"/>
<reference evidence="1" key="2">
    <citation type="journal article" date="2020" name="Nat. Commun.">
        <title>Large-scale genome sequencing of mycorrhizal fungi provides insights into the early evolution of symbiotic traits.</title>
        <authorList>
            <person name="Miyauchi S."/>
            <person name="Kiss E."/>
            <person name="Kuo A."/>
            <person name="Drula E."/>
            <person name="Kohler A."/>
            <person name="Sanchez-Garcia M."/>
            <person name="Morin E."/>
            <person name="Andreopoulos B."/>
            <person name="Barry K.W."/>
            <person name="Bonito G."/>
            <person name="Buee M."/>
            <person name="Carver A."/>
            <person name="Chen C."/>
            <person name="Cichocki N."/>
            <person name="Clum A."/>
            <person name="Culley D."/>
            <person name="Crous P.W."/>
            <person name="Fauchery L."/>
            <person name="Girlanda M."/>
            <person name="Hayes R.D."/>
            <person name="Keri Z."/>
            <person name="LaButti K."/>
            <person name="Lipzen A."/>
            <person name="Lombard V."/>
            <person name="Magnuson J."/>
            <person name="Maillard F."/>
            <person name="Murat C."/>
            <person name="Nolan M."/>
            <person name="Ohm R.A."/>
            <person name="Pangilinan J."/>
            <person name="Pereira M.F."/>
            <person name="Perotto S."/>
            <person name="Peter M."/>
            <person name="Pfister S."/>
            <person name="Riley R."/>
            <person name="Sitrit Y."/>
            <person name="Stielow J.B."/>
            <person name="Szollosi G."/>
            <person name="Zifcakova L."/>
            <person name="Stursova M."/>
            <person name="Spatafora J.W."/>
            <person name="Tedersoo L."/>
            <person name="Vaario L.M."/>
            <person name="Yamada A."/>
            <person name="Yan M."/>
            <person name="Wang P."/>
            <person name="Xu J."/>
            <person name="Bruns T."/>
            <person name="Baldrian P."/>
            <person name="Vilgalys R."/>
            <person name="Dunand C."/>
            <person name="Henrissat B."/>
            <person name="Grigoriev I.V."/>
            <person name="Hibbett D."/>
            <person name="Nagy L.G."/>
            <person name="Martin F.M."/>
        </authorList>
    </citation>
    <scope>NUCLEOTIDE SEQUENCE</scope>
    <source>
        <strain evidence="1">P2</strain>
    </source>
</reference>
<dbReference type="Proteomes" id="UP000886501">
    <property type="component" value="Unassembled WGS sequence"/>
</dbReference>
<sequence length="612" mass="70835">MSRSNIVLESLDPHHSSLGQSERAWWKSAIIYQIYPISFFDSNGDGLGDLNGIYSKLDYLRDLGVDILWLSPIYKSPLADMGYDIADYYSTDPRYGTLGDWDRLTKGVHDRGMKLVMDLVVNHTSDEHDWFTQSRSSKDHPKRNWYVWRPGKLSTDGVGRPPNNWRSVFQGPAWDYDEATDEYYLHLYLTKQPDLNWDNEEVRESVYKMMKFWLDRGCDGFRMDVINLLSKTDGLPDAPVVDENDPTQPAPMHYANGPRVHEYIKEMNQKVLSHYDIFTVGEAPFSHSADDLAEYALPQNKELKTIFQFELMDIDSSDPLEPLIPKPWKLSDLKNVVEKWQTFKREEGFWNTIFIENHDQSRVVSRFGNDSEEWRSYSAKLFALLVVSQGGTLFIYQGQELGLKNFPESWGLEEYKDAATINFWNRFKERRTAEAKLGEEIDMSDVMKALQRKARDHSRVPMPWTADPHAGFTTGTPWMRVNDDYAQGWNVEAQLGNKTSVYAFYRHVLGYRKKSDLLVHGDFRVIERYRDHPQVFAFLRTFGPTTAVVLLNFGQEQVTLALEDTDVSPNIVEFAELALDNYRDLDTNTEPGREVLHASVILEGYQGKIFVK</sequence>
<evidence type="ECO:0000313" key="1">
    <source>
        <dbReference type="EMBL" id="KAF9647626.1"/>
    </source>
</evidence>
<comment type="caution">
    <text evidence="1">The sequence shown here is derived from an EMBL/GenBank/DDBJ whole genome shotgun (WGS) entry which is preliminary data.</text>
</comment>
<keyword evidence="1" id="KW-0378">Hydrolase</keyword>
<dbReference type="EMBL" id="MU118029">
    <property type="protein sequence ID" value="KAF9647626.1"/>
    <property type="molecule type" value="Genomic_DNA"/>
</dbReference>
<evidence type="ECO:0000313" key="2">
    <source>
        <dbReference type="Proteomes" id="UP000886501"/>
    </source>
</evidence>